<protein>
    <recommendedName>
        <fullName evidence="5">General transcription factor TFIIB</fullName>
    </recommendedName>
</protein>
<feature type="domain" description="TFIIB-type" evidence="7">
    <location>
        <begin position="12"/>
        <end position="43"/>
    </location>
</feature>
<evidence type="ECO:0000259" key="7">
    <source>
        <dbReference type="PROSITE" id="PS51134"/>
    </source>
</evidence>
<comment type="caution">
    <text evidence="8">The sequence shown here is derived from an EMBL/GenBank/DDBJ whole genome shotgun (WGS) entry which is preliminary data.</text>
</comment>
<dbReference type="PRINTS" id="PR00685">
    <property type="entry name" value="TIFACTORIIB"/>
</dbReference>
<sequence>MPSLAPPMEREMPQECPECGSDDIVENWRQGSADCRGCGLVIAERLLDLGTEWRTFTAEEGDDPNRAGPANNPLLEFEHGTGIGTGAKGGGALSISLNRAQNRNATSAADKVMMEVIQRIGRYRERLNLAKSVSDRALELFKRYQDHLTTKNVAGPGEAEKRVRTRTLREEEVNEIVASSLFIACRNQKVARSYKEICALTGVPKKNVGATVKKMEQALTDAKTTYVRGTDDFVTRFGNFLDLPRDVINAADAVAHEMQNHEVLHGKTYTTLAAASIYIVTQLCKREDKRSAKDIAEVTGVAEVTIKSTYRLFYPYIEGVIPEELETAIKVSELPAP</sequence>
<dbReference type="InterPro" id="IPR036915">
    <property type="entry name" value="Cyclin-like_sf"/>
</dbReference>
<evidence type="ECO:0000313" key="9">
    <source>
        <dbReference type="Proteomes" id="UP000247409"/>
    </source>
</evidence>
<dbReference type="GO" id="GO:0017025">
    <property type="term" value="F:TBP-class protein binding"/>
    <property type="evidence" value="ECO:0007669"/>
    <property type="project" value="InterPro"/>
</dbReference>
<keyword evidence="6" id="KW-0479">Metal-binding</keyword>
<accession>A0A2V3IR24</accession>
<dbReference type="STRING" id="448386.A0A2V3IR24"/>
<keyword evidence="3" id="KW-0805">Transcription regulation</keyword>
<dbReference type="InterPro" id="IPR013150">
    <property type="entry name" value="TFIIB_cyclin"/>
</dbReference>
<evidence type="ECO:0000256" key="5">
    <source>
        <dbReference type="ARBA" id="ARBA00031706"/>
    </source>
</evidence>
<keyword evidence="8" id="KW-0648">Protein biosynthesis</keyword>
<evidence type="ECO:0000256" key="1">
    <source>
        <dbReference type="ARBA" id="ARBA00010857"/>
    </source>
</evidence>
<evidence type="ECO:0000256" key="4">
    <source>
        <dbReference type="ARBA" id="ARBA00023163"/>
    </source>
</evidence>
<dbReference type="InterPro" id="IPR013137">
    <property type="entry name" value="Znf_TFIIB"/>
</dbReference>
<dbReference type="InterPro" id="IPR000812">
    <property type="entry name" value="TFIIB"/>
</dbReference>
<comment type="similarity">
    <text evidence="1">Belongs to the TFIIB family.</text>
</comment>
<keyword evidence="4" id="KW-0804">Transcription</keyword>
<dbReference type="Gene3D" id="1.10.472.10">
    <property type="entry name" value="Cyclin-like"/>
    <property type="match status" value="1"/>
</dbReference>
<dbReference type="SMART" id="SM00385">
    <property type="entry name" value="CYCLIN"/>
    <property type="match status" value="2"/>
</dbReference>
<dbReference type="PANTHER" id="PTHR11618">
    <property type="entry name" value="TRANSCRIPTION INITIATION FACTOR IIB-RELATED"/>
    <property type="match status" value="1"/>
</dbReference>
<dbReference type="GO" id="GO:0005634">
    <property type="term" value="C:nucleus"/>
    <property type="evidence" value="ECO:0007669"/>
    <property type="project" value="TreeGrafter"/>
</dbReference>
<evidence type="ECO:0000313" key="8">
    <source>
        <dbReference type="EMBL" id="PXF44543.1"/>
    </source>
</evidence>
<dbReference type="SUPFAM" id="SSF47954">
    <property type="entry name" value="Cyclin-like"/>
    <property type="match status" value="2"/>
</dbReference>
<dbReference type="Pfam" id="PF00382">
    <property type="entry name" value="TFIIB"/>
    <property type="match status" value="2"/>
</dbReference>
<keyword evidence="9" id="KW-1185">Reference proteome</keyword>
<keyword evidence="2" id="KW-0677">Repeat</keyword>
<dbReference type="Gene3D" id="1.10.472.170">
    <property type="match status" value="1"/>
</dbReference>
<evidence type="ECO:0000256" key="3">
    <source>
        <dbReference type="ARBA" id="ARBA00023015"/>
    </source>
</evidence>
<dbReference type="AlphaFoldDB" id="A0A2V3IR24"/>
<evidence type="ECO:0000256" key="6">
    <source>
        <dbReference type="PROSITE-ProRule" id="PRU00469"/>
    </source>
</evidence>
<keyword evidence="6" id="KW-0863">Zinc-finger</keyword>
<organism evidence="8 9">
    <name type="scientific">Gracilariopsis chorda</name>
    <dbReference type="NCBI Taxonomy" id="448386"/>
    <lineage>
        <taxon>Eukaryota</taxon>
        <taxon>Rhodophyta</taxon>
        <taxon>Florideophyceae</taxon>
        <taxon>Rhodymeniophycidae</taxon>
        <taxon>Gracilariales</taxon>
        <taxon>Gracilariaceae</taxon>
        <taxon>Gracilariopsis</taxon>
    </lineage>
</organism>
<dbReference type="Proteomes" id="UP000247409">
    <property type="component" value="Unassembled WGS sequence"/>
</dbReference>
<name>A0A2V3IR24_9FLOR</name>
<keyword evidence="8" id="KW-0396">Initiation factor</keyword>
<proteinExistence type="inferred from homology"/>
<dbReference type="EMBL" id="NBIV01000088">
    <property type="protein sequence ID" value="PXF44543.1"/>
    <property type="molecule type" value="Genomic_DNA"/>
</dbReference>
<dbReference type="GO" id="GO:0070897">
    <property type="term" value="P:transcription preinitiation complex assembly"/>
    <property type="evidence" value="ECO:0007669"/>
    <property type="project" value="InterPro"/>
</dbReference>
<reference evidence="8 9" key="1">
    <citation type="journal article" date="2018" name="Mol. Biol. Evol.">
        <title>Analysis of the draft genome of the red seaweed Gracilariopsis chorda provides insights into genome size evolution in Rhodophyta.</title>
        <authorList>
            <person name="Lee J."/>
            <person name="Yang E.C."/>
            <person name="Graf L."/>
            <person name="Yang J.H."/>
            <person name="Qiu H."/>
            <person name="Zel Zion U."/>
            <person name="Chan C.X."/>
            <person name="Stephens T.G."/>
            <person name="Weber A.P.M."/>
            <person name="Boo G.H."/>
            <person name="Boo S.M."/>
            <person name="Kim K.M."/>
            <person name="Shin Y."/>
            <person name="Jung M."/>
            <person name="Lee S.J."/>
            <person name="Yim H.S."/>
            <person name="Lee J.H."/>
            <person name="Bhattacharya D."/>
            <person name="Yoon H.S."/>
        </authorList>
    </citation>
    <scope>NUCLEOTIDE SEQUENCE [LARGE SCALE GENOMIC DNA]</scope>
    <source>
        <strain evidence="8 9">SKKU-2015</strain>
        <tissue evidence="8">Whole body</tissue>
    </source>
</reference>
<gene>
    <name evidence="8" type="ORF">BWQ96_05721</name>
</gene>
<dbReference type="OrthoDB" id="25790at2759"/>
<dbReference type="SUPFAM" id="SSF57783">
    <property type="entry name" value="Zinc beta-ribbon"/>
    <property type="match status" value="1"/>
</dbReference>
<dbReference type="PANTHER" id="PTHR11618:SF13">
    <property type="entry name" value="TRANSCRIPTION INITIATION FACTOR IIB"/>
    <property type="match status" value="1"/>
</dbReference>
<dbReference type="GO" id="GO:0003743">
    <property type="term" value="F:translation initiation factor activity"/>
    <property type="evidence" value="ECO:0007669"/>
    <property type="project" value="UniProtKB-KW"/>
</dbReference>
<dbReference type="PROSITE" id="PS51134">
    <property type="entry name" value="ZF_TFIIB"/>
    <property type="match status" value="1"/>
</dbReference>
<dbReference type="Pfam" id="PF08271">
    <property type="entry name" value="Zn_Ribbon_TF"/>
    <property type="match status" value="1"/>
</dbReference>
<dbReference type="GO" id="GO:0008270">
    <property type="term" value="F:zinc ion binding"/>
    <property type="evidence" value="ECO:0007669"/>
    <property type="project" value="UniProtKB-KW"/>
</dbReference>
<keyword evidence="6" id="KW-0862">Zinc</keyword>
<dbReference type="InterPro" id="IPR013763">
    <property type="entry name" value="Cyclin-like_dom"/>
</dbReference>
<dbReference type="GO" id="GO:0097550">
    <property type="term" value="C:transcription preinitiation complex"/>
    <property type="evidence" value="ECO:0007669"/>
    <property type="project" value="TreeGrafter"/>
</dbReference>
<evidence type="ECO:0000256" key="2">
    <source>
        <dbReference type="ARBA" id="ARBA00022737"/>
    </source>
</evidence>